<dbReference type="SMART" id="SM00248">
    <property type="entry name" value="ANK"/>
    <property type="match status" value="6"/>
</dbReference>
<feature type="repeat" description="ANK" evidence="3">
    <location>
        <begin position="98"/>
        <end position="130"/>
    </location>
</feature>
<dbReference type="OrthoDB" id="194358at2759"/>
<sequence length="320" mass="35114">MAPLHIAAFHGELSCFKALAEKGADMTTINTKGQEPIHLAVMRNHPEIVKYMFEKSVNLESQCFQGKQPLHYAAQHGSLESLIVLVERNCDIDIGDNSGCVPAHLASKSDKIDCLRFLVKQGCTLDMTQGEGKTFAHLAAQNGSTKCLHWLLEKGVNPNAADGYGNTVGHCAAEKGHAECFNCYVQHNGSLSVLNEKNETPIQSGRRHGAPVRLEKAAKGELQCSQCIAKNKRLDWEFAHRPSAVEAGIIQTGQIAYTNPVSTKKSQKTRKLEPPLPNSAKGRASQASNVSNLFLTQNYMPVRDITTKFYGQHLDSYTNK</sequence>
<name>A0A7J7JW59_BUGNE</name>
<evidence type="ECO:0000256" key="2">
    <source>
        <dbReference type="ARBA" id="ARBA00023043"/>
    </source>
</evidence>
<feature type="repeat" description="ANK" evidence="3">
    <location>
        <begin position="32"/>
        <end position="64"/>
    </location>
</feature>
<accession>A0A7J7JW59</accession>
<dbReference type="PANTHER" id="PTHR24198">
    <property type="entry name" value="ANKYRIN REPEAT AND PROTEIN KINASE DOMAIN-CONTAINING PROTEIN"/>
    <property type="match status" value="1"/>
</dbReference>
<feature type="region of interest" description="Disordered" evidence="4">
    <location>
        <begin position="260"/>
        <end position="287"/>
    </location>
</feature>
<keyword evidence="1" id="KW-0677">Repeat</keyword>
<gene>
    <name evidence="5" type="ORF">EB796_012147</name>
</gene>
<feature type="repeat" description="ANK" evidence="3">
    <location>
        <begin position="1"/>
        <end position="31"/>
    </location>
</feature>
<dbReference type="Gene3D" id="1.25.40.20">
    <property type="entry name" value="Ankyrin repeat-containing domain"/>
    <property type="match status" value="1"/>
</dbReference>
<evidence type="ECO:0000313" key="5">
    <source>
        <dbReference type="EMBL" id="KAF6029578.1"/>
    </source>
</evidence>
<dbReference type="AlphaFoldDB" id="A0A7J7JW59"/>
<dbReference type="InterPro" id="IPR036770">
    <property type="entry name" value="Ankyrin_rpt-contain_sf"/>
</dbReference>
<comment type="caution">
    <text evidence="5">The sequence shown here is derived from an EMBL/GenBank/DDBJ whole genome shotgun (WGS) entry which is preliminary data.</text>
</comment>
<dbReference type="Proteomes" id="UP000593567">
    <property type="component" value="Unassembled WGS sequence"/>
</dbReference>
<dbReference type="SUPFAM" id="SSF48403">
    <property type="entry name" value="Ankyrin repeat"/>
    <property type="match status" value="1"/>
</dbReference>
<dbReference type="PANTHER" id="PTHR24198:SF165">
    <property type="entry name" value="ANKYRIN REPEAT-CONTAINING PROTEIN-RELATED"/>
    <property type="match status" value="1"/>
</dbReference>
<protein>
    <submittedName>
        <fullName evidence="5">Uncharacterized protein</fullName>
    </submittedName>
</protein>
<evidence type="ECO:0000256" key="3">
    <source>
        <dbReference type="PROSITE-ProRule" id="PRU00023"/>
    </source>
</evidence>
<organism evidence="5 6">
    <name type="scientific">Bugula neritina</name>
    <name type="common">Brown bryozoan</name>
    <name type="synonym">Sertularia neritina</name>
    <dbReference type="NCBI Taxonomy" id="10212"/>
    <lineage>
        <taxon>Eukaryota</taxon>
        <taxon>Metazoa</taxon>
        <taxon>Spiralia</taxon>
        <taxon>Lophotrochozoa</taxon>
        <taxon>Bryozoa</taxon>
        <taxon>Gymnolaemata</taxon>
        <taxon>Cheilostomatida</taxon>
        <taxon>Flustrina</taxon>
        <taxon>Buguloidea</taxon>
        <taxon>Bugulidae</taxon>
        <taxon>Bugula</taxon>
    </lineage>
</organism>
<evidence type="ECO:0000313" key="6">
    <source>
        <dbReference type="Proteomes" id="UP000593567"/>
    </source>
</evidence>
<feature type="repeat" description="ANK" evidence="3">
    <location>
        <begin position="65"/>
        <end position="97"/>
    </location>
</feature>
<proteinExistence type="predicted"/>
<feature type="repeat" description="ANK" evidence="3">
    <location>
        <begin position="131"/>
        <end position="163"/>
    </location>
</feature>
<dbReference type="InterPro" id="IPR002110">
    <property type="entry name" value="Ankyrin_rpt"/>
</dbReference>
<dbReference type="Pfam" id="PF12796">
    <property type="entry name" value="Ank_2"/>
    <property type="match status" value="2"/>
</dbReference>
<dbReference type="PROSITE" id="PS50088">
    <property type="entry name" value="ANK_REPEAT"/>
    <property type="match status" value="5"/>
</dbReference>
<keyword evidence="6" id="KW-1185">Reference proteome</keyword>
<dbReference type="EMBL" id="VXIV02001809">
    <property type="protein sequence ID" value="KAF6029578.1"/>
    <property type="molecule type" value="Genomic_DNA"/>
</dbReference>
<dbReference type="PROSITE" id="PS50297">
    <property type="entry name" value="ANK_REP_REGION"/>
    <property type="match status" value="4"/>
</dbReference>
<evidence type="ECO:0000256" key="1">
    <source>
        <dbReference type="ARBA" id="ARBA00022737"/>
    </source>
</evidence>
<evidence type="ECO:0000256" key="4">
    <source>
        <dbReference type="SAM" id="MobiDB-lite"/>
    </source>
</evidence>
<keyword evidence="2 3" id="KW-0040">ANK repeat</keyword>
<reference evidence="5" key="1">
    <citation type="submission" date="2020-06" db="EMBL/GenBank/DDBJ databases">
        <title>Draft genome of Bugula neritina, a colonial animal packing powerful symbionts and potential medicines.</title>
        <authorList>
            <person name="Rayko M."/>
        </authorList>
    </citation>
    <scope>NUCLEOTIDE SEQUENCE [LARGE SCALE GENOMIC DNA]</scope>
    <source>
        <strain evidence="5">Kwan_BN1</strain>
    </source>
</reference>